<comment type="similarity">
    <text evidence="1">Belongs to the carotenoid oxygenase family.</text>
</comment>
<dbReference type="EMBL" id="JAABOA010002510">
    <property type="protein sequence ID" value="KAF9579767.1"/>
    <property type="molecule type" value="Genomic_DNA"/>
</dbReference>
<gene>
    <name evidence="7" type="ORF">BGW38_003851</name>
</gene>
<evidence type="ECO:0000256" key="1">
    <source>
        <dbReference type="ARBA" id="ARBA00006787"/>
    </source>
</evidence>
<evidence type="ECO:0000313" key="7">
    <source>
        <dbReference type="EMBL" id="KAF9579767.1"/>
    </source>
</evidence>
<dbReference type="Proteomes" id="UP000780801">
    <property type="component" value="Unassembled WGS sequence"/>
</dbReference>
<evidence type="ECO:0000313" key="8">
    <source>
        <dbReference type="Proteomes" id="UP000780801"/>
    </source>
</evidence>
<dbReference type="GO" id="GO:0010436">
    <property type="term" value="F:carotenoid dioxygenase activity"/>
    <property type="evidence" value="ECO:0007669"/>
    <property type="project" value="TreeGrafter"/>
</dbReference>
<evidence type="ECO:0000256" key="6">
    <source>
        <dbReference type="SAM" id="MobiDB-lite"/>
    </source>
</evidence>
<dbReference type="PANTHER" id="PTHR10543:SF89">
    <property type="entry name" value="CAROTENOID 9,10(9',10')-CLEAVAGE DIOXYGENASE 1"/>
    <property type="match status" value="1"/>
</dbReference>
<feature type="binding site" evidence="5">
    <location>
        <position position="247"/>
    </location>
    <ligand>
        <name>Fe cation</name>
        <dbReference type="ChEBI" id="CHEBI:24875"/>
        <note>catalytic</note>
    </ligand>
</feature>
<dbReference type="InterPro" id="IPR004294">
    <property type="entry name" value="Carotenoid_Oase"/>
</dbReference>
<keyword evidence="4 5" id="KW-0408">Iron</keyword>
<dbReference type="PANTHER" id="PTHR10543">
    <property type="entry name" value="BETA-CAROTENE DIOXYGENASE"/>
    <property type="match status" value="1"/>
</dbReference>
<sequence>MTIPEQKSLQQQQAPSNPESSSSDNNHAAPPKQSHVPPDVRVPPEKRTKAHAHPYLQGNFYPVFEETTGQEGIECEVVGVIPESLRGSQYIRTGPNTLHIPEEQFAHHFFDGDGNSQVDPNGNVSIQPRYMNRYVRSEAFKKGNKHGPILMSIGLFMNGGRSLWRVVRESASHLFKASLYRFSNVANGNTALAFLGSRLLALQEAGVPWEMTVPALETVGEYYFEQEGQKRRPKLIPIPNSEACTAHPKVDPKNGDTVYFSWRLFKPYAFYGVISLDGKKRVWEQPIPGFKRATMSHDFAITETHSIIMDLNYALNPVKNSKLGKPLVSFDADAPARFAIIPRYFDSKKNKVLWFETQSCHVFHTANAWDEKDRDGNVVAICMVACRSERFVADINLWTPSGPDNYGGGKTKEEFERSYVRPGDGDYAHQDPDATYLTLFRFDLQTMETRLGRLTKGKGISEWEIGSDALQQLDETIHKRCYFGPQIFGSEALFVPRESGNVELDEDDGFLLVYVYDENQIRDDLVVDPENQVTELWIYDAKTIDMDKGLLAKIRIPRRIPYGFHGLLVTKEQIQENKDLVARRSSPTAI</sequence>
<dbReference type="Pfam" id="PF03055">
    <property type="entry name" value="RPE65"/>
    <property type="match status" value="1"/>
</dbReference>
<dbReference type="GO" id="GO:0016121">
    <property type="term" value="P:carotene catabolic process"/>
    <property type="evidence" value="ECO:0007669"/>
    <property type="project" value="TreeGrafter"/>
</dbReference>
<accession>A0A9P6FQX0</accession>
<keyword evidence="8" id="KW-1185">Reference proteome</keyword>
<protein>
    <recommendedName>
        <fullName evidence="9">Dioxygenase</fullName>
    </recommendedName>
</protein>
<dbReference type="AlphaFoldDB" id="A0A9P6FQX0"/>
<feature type="binding site" evidence="5">
    <location>
        <position position="565"/>
    </location>
    <ligand>
        <name>Fe cation</name>
        <dbReference type="ChEBI" id="CHEBI:24875"/>
        <note>catalytic</note>
    </ligand>
</feature>
<keyword evidence="3" id="KW-0560">Oxidoreductase</keyword>
<feature type="region of interest" description="Disordered" evidence="6">
    <location>
        <begin position="1"/>
        <end position="53"/>
    </location>
</feature>
<comment type="cofactor">
    <cofactor evidence="5">
        <name>Fe(2+)</name>
        <dbReference type="ChEBI" id="CHEBI:29033"/>
    </cofactor>
    <text evidence="5">Binds 1 Fe(2+) ion per subunit.</text>
</comment>
<evidence type="ECO:0000256" key="3">
    <source>
        <dbReference type="ARBA" id="ARBA00023002"/>
    </source>
</evidence>
<name>A0A9P6FQX0_9FUNG</name>
<organism evidence="7 8">
    <name type="scientific">Lunasporangiospora selenospora</name>
    <dbReference type="NCBI Taxonomy" id="979761"/>
    <lineage>
        <taxon>Eukaryota</taxon>
        <taxon>Fungi</taxon>
        <taxon>Fungi incertae sedis</taxon>
        <taxon>Mucoromycota</taxon>
        <taxon>Mortierellomycotina</taxon>
        <taxon>Mortierellomycetes</taxon>
        <taxon>Mortierellales</taxon>
        <taxon>Mortierellaceae</taxon>
        <taxon>Lunasporangiospora</taxon>
    </lineage>
</organism>
<evidence type="ECO:0008006" key="9">
    <source>
        <dbReference type="Google" id="ProtNLM"/>
    </source>
</evidence>
<dbReference type="GO" id="GO:0046872">
    <property type="term" value="F:metal ion binding"/>
    <property type="evidence" value="ECO:0007669"/>
    <property type="project" value="UniProtKB-KW"/>
</dbReference>
<evidence type="ECO:0000256" key="5">
    <source>
        <dbReference type="PIRSR" id="PIRSR604294-1"/>
    </source>
</evidence>
<comment type="caution">
    <text evidence="7">The sequence shown here is derived from an EMBL/GenBank/DDBJ whole genome shotgun (WGS) entry which is preliminary data.</text>
</comment>
<keyword evidence="2 5" id="KW-0479">Metal-binding</keyword>
<feature type="compositionally biased region" description="Low complexity" evidence="6">
    <location>
        <begin position="10"/>
        <end position="23"/>
    </location>
</feature>
<dbReference type="OrthoDB" id="1069523at2759"/>
<feature type="binding site" evidence="5">
    <location>
        <position position="364"/>
    </location>
    <ligand>
        <name>Fe cation</name>
        <dbReference type="ChEBI" id="CHEBI:24875"/>
        <note>catalytic</note>
    </ligand>
</feature>
<reference evidence="7" key="1">
    <citation type="journal article" date="2020" name="Fungal Divers.">
        <title>Resolving the Mortierellaceae phylogeny through synthesis of multi-gene phylogenetics and phylogenomics.</title>
        <authorList>
            <person name="Vandepol N."/>
            <person name="Liber J."/>
            <person name="Desiro A."/>
            <person name="Na H."/>
            <person name="Kennedy M."/>
            <person name="Barry K."/>
            <person name="Grigoriev I.V."/>
            <person name="Miller A.N."/>
            <person name="O'Donnell K."/>
            <person name="Stajich J.E."/>
            <person name="Bonito G."/>
        </authorList>
    </citation>
    <scope>NUCLEOTIDE SEQUENCE</scope>
    <source>
        <strain evidence="7">KOD1015</strain>
    </source>
</reference>
<proteinExistence type="inferred from homology"/>
<feature type="binding site" evidence="5">
    <location>
        <position position="297"/>
    </location>
    <ligand>
        <name>Fe cation</name>
        <dbReference type="ChEBI" id="CHEBI:24875"/>
        <note>catalytic</note>
    </ligand>
</feature>
<evidence type="ECO:0000256" key="4">
    <source>
        <dbReference type="ARBA" id="ARBA00023004"/>
    </source>
</evidence>
<evidence type="ECO:0000256" key="2">
    <source>
        <dbReference type="ARBA" id="ARBA00022723"/>
    </source>
</evidence>